<feature type="transmembrane region" description="Helical" evidence="1">
    <location>
        <begin position="468"/>
        <end position="487"/>
    </location>
</feature>
<feature type="transmembrane region" description="Helical" evidence="1">
    <location>
        <begin position="160"/>
        <end position="182"/>
    </location>
</feature>
<keyword evidence="1" id="KW-1133">Transmembrane helix</keyword>
<dbReference type="AlphaFoldDB" id="Q16QY0"/>
<dbReference type="PANTHER" id="PTHR11161:SF22">
    <property type="entry name" value="ACYLTRANSFERASE 3 DOMAIN-CONTAINING PROTEIN-RELATED"/>
    <property type="match status" value="1"/>
</dbReference>
<dbReference type="STRING" id="7159.Q16QY0"/>
<dbReference type="PhylomeDB" id="Q16QY0"/>
<feature type="transmembrane region" description="Helical" evidence="1">
    <location>
        <begin position="548"/>
        <end position="565"/>
    </location>
</feature>
<accession>Q16QY0</accession>
<reference evidence="2" key="3">
    <citation type="submission" date="2012-09" db="EMBL/GenBank/DDBJ databases">
        <authorList>
            <consortium name="VectorBase"/>
        </authorList>
    </citation>
    <scope>NUCLEOTIDE SEQUENCE</scope>
    <source>
        <strain evidence="2">Liverpool</strain>
    </source>
</reference>
<proteinExistence type="predicted"/>
<sequence length="648" mass="76942">FFFPVDQYYRMPRIYAYDDYDECFTTYESPDPAYCVARSVIKPDNRSELWRLIQVSVIFRGHYRHDHLDRGLCVQRCRKLVASLDNETIQQLYVEKFDINFPYIIDSKVFEDVKVHQDRALYGRLINICENYILRKVYNLTAYTEIEYCTRPTEQIDVDFLDLSFLVVTMVLICLVITSTWFDSRMNKSKKNDHYMLEIPCKKTMIFTSFSLKRNWYRLISRSKDQLNEDLRFFQTFRFLTFLLVILGHCSDMFAVTPIGNTFDREREYYNPESLALINGSQIVQTFFQMSGFLLSIHFFTTRARLREVRWSRVGLALIGAIMKTTRLNTRRLTPAYAYVLMLHATWLSKVQDGPLWIRGTQTEKYFCRKNWWTNLLYVNNYVNADQPCLQQAWYLACDFQLFTMGMILVVANFYVIRIGSKLLYLLVILLPIKVPKTKNLNNKAVRNFGNPVLDERFIYWFDRMYQLIYVPFHTNMGCYLGGIMLGMIYYKQRTNHHEGNRSWYLKVLWYLVVPVGFLCLMSNSIFYKYNFEKPAIWMAVFYPVMKHMWILLGAIMIYGIIYEYSKPIKAFLNFSIFVPLGRLTYCAYVCHVFMLKNAFFAMREMGYFSKMSLLSKMLTVLVSSYLMGLILALVLEFPSTAIQKHLF</sequence>
<reference evidence="2" key="1">
    <citation type="submission" date="2005-10" db="EMBL/GenBank/DDBJ databases">
        <authorList>
            <person name="Loftus B.J."/>
            <person name="Nene V.M."/>
            <person name="Hannick L.I."/>
            <person name="Bidwell S."/>
            <person name="Haas B."/>
            <person name="Amedeo P."/>
            <person name="Orvis J."/>
            <person name="Wortman J.R."/>
            <person name="White O.R."/>
            <person name="Salzberg S."/>
            <person name="Shumway M."/>
            <person name="Koo H."/>
            <person name="Zhao Y."/>
            <person name="Holmes M."/>
            <person name="Miller J."/>
            <person name="Schatz M."/>
            <person name="Pop M."/>
            <person name="Pai G."/>
            <person name="Utterback T."/>
            <person name="Rogers Y.-H."/>
            <person name="Kravitz S."/>
            <person name="Fraser C.M."/>
        </authorList>
    </citation>
    <scope>NUCLEOTIDE SEQUENCE</scope>
    <source>
        <strain evidence="2">Liverpool</strain>
    </source>
</reference>
<feature type="transmembrane region" description="Helical" evidence="1">
    <location>
        <begin position="508"/>
        <end position="528"/>
    </location>
</feature>
<feature type="transmembrane region" description="Helical" evidence="1">
    <location>
        <begin position="615"/>
        <end position="636"/>
    </location>
</feature>
<feature type="non-terminal residue" evidence="2">
    <location>
        <position position="648"/>
    </location>
</feature>
<keyword evidence="1" id="KW-0812">Transmembrane</keyword>
<dbReference type="VEuPathDB" id="VectorBase:AAEL014765"/>
<keyword evidence="1" id="KW-0472">Membrane</keyword>
<name>Q16QY0_AEDAE</name>
<dbReference type="PANTHER" id="PTHR11161">
    <property type="entry name" value="O-ACYLTRANSFERASE"/>
    <property type="match status" value="1"/>
</dbReference>
<protein>
    <submittedName>
        <fullName evidence="2">AAEL011139-PA</fullName>
    </submittedName>
</protein>
<dbReference type="PaxDb" id="7159-AAEL011139-PA"/>
<dbReference type="EMBL" id="CH477728">
    <property type="protein sequence ID" value="EAT36801.1"/>
    <property type="molecule type" value="Genomic_DNA"/>
</dbReference>
<evidence type="ECO:0000256" key="1">
    <source>
        <dbReference type="SAM" id="Phobius"/>
    </source>
</evidence>
<dbReference type="Proteomes" id="UP000682892">
    <property type="component" value="Unassembled WGS sequence"/>
</dbReference>
<feature type="transmembrane region" description="Helical" evidence="1">
    <location>
        <begin position="572"/>
        <end position="595"/>
    </location>
</feature>
<evidence type="ECO:0000313" key="2">
    <source>
        <dbReference type="EMBL" id="EAT36801.1"/>
    </source>
</evidence>
<reference evidence="2" key="2">
    <citation type="journal article" date="2007" name="Science">
        <title>Genome sequence of Aedes aegypti, a major arbovirus vector.</title>
        <authorList>
            <person name="Nene V."/>
            <person name="Wortman J.R."/>
            <person name="Lawson D."/>
            <person name="Haas B."/>
            <person name="Kodira C."/>
            <person name="Tu Z.J."/>
            <person name="Loftus B."/>
            <person name="Xi Z."/>
            <person name="Megy K."/>
            <person name="Grabherr M."/>
            <person name="Ren Q."/>
            <person name="Zdobnov E.M."/>
            <person name="Lobo N.F."/>
            <person name="Campbell K.S."/>
            <person name="Brown S.E."/>
            <person name="Bonaldo M.F."/>
            <person name="Zhu J."/>
            <person name="Sinkins S.P."/>
            <person name="Hogenkamp D.G."/>
            <person name="Amedeo P."/>
            <person name="Arensburger P."/>
            <person name="Atkinson P.W."/>
            <person name="Bidwell S."/>
            <person name="Biedler J."/>
            <person name="Birney E."/>
            <person name="Bruggner R.V."/>
            <person name="Costas J."/>
            <person name="Coy M.R."/>
            <person name="Crabtree J."/>
            <person name="Crawford M."/>
            <person name="Debruyn B."/>
            <person name="Decaprio D."/>
            <person name="Eiglmeier K."/>
            <person name="Eisenstadt E."/>
            <person name="El-Dorry H."/>
            <person name="Gelbart W.M."/>
            <person name="Gomes S.L."/>
            <person name="Hammond M."/>
            <person name="Hannick L.I."/>
            <person name="Hogan J.R."/>
            <person name="Holmes M.H."/>
            <person name="Jaffe D."/>
            <person name="Johnston J.S."/>
            <person name="Kennedy R.C."/>
            <person name="Koo H."/>
            <person name="Kravitz S."/>
            <person name="Kriventseva E.V."/>
            <person name="Kulp D."/>
            <person name="Labutti K."/>
            <person name="Lee E."/>
            <person name="Li S."/>
            <person name="Lovin D.D."/>
            <person name="Mao C."/>
            <person name="Mauceli E."/>
            <person name="Menck C.F."/>
            <person name="Miller J.R."/>
            <person name="Montgomery P."/>
            <person name="Mori A."/>
            <person name="Nascimento A.L."/>
            <person name="Naveira H.F."/>
            <person name="Nusbaum C."/>
            <person name="O'leary S."/>
            <person name="Orvis J."/>
            <person name="Pertea M."/>
            <person name="Quesneville H."/>
            <person name="Reidenbach K.R."/>
            <person name="Rogers Y.H."/>
            <person name="Roth C.W."/>
            <person name="Schneider J.R."/>
            <person name="Schatz M."/>
            <person name="Shumway M."/>
            <person name="Stanke M."/>
            <person name="Stinson E.O."/>
            <person name="Tubio J.M."/>
            <person name="Vanzee J.P."/>
            <person name="Verjovski-Almeida S."/>
            <person name="Werner D."/>
            <person name="White O."/>
            <person name="Wyder S."/>
            <person name="Zeng Q."/>
            <person name="Zhao Q."/>
            <person name="Zhao Y."/>
            <person name="Hill C.A."/>
            <person name="Raikhel A.S."/>
            <person name="Soares M.B."/>
            <person name="Knudson D.L."/>
            <person name="Lee N.H."/>
            <person name="Galagan J."/>
            <person name="Salzberg S.L."/>
            <person name="Paulsen I.T."/>
            <person name="Dimopoulos G."/>
            <person name="Collins F.H."/>
            <person name="Birren B."/>
            <person name="Fraser-Liggett C.M."/>
            <person name="Severson D.W."/>
        </authorList>
    </citation>
    <scope>NUCLEOTIDE SEQUENCE [LARGE SCALE GENOMIC DNA]</scope>
    <source>
        <strain evidence="2">Liverpool</strain>
    </source>
</reference>
<feature type="transmembrane region" description="Helical" evidence="1">
    <location>
        <begin position="239"/>
        <end position="260"/>
    </location>
</feature>
<dbReference type="eggNOG" id="KOG3700">
    <property type="taxonomic scope" value="Eukaryota"/>
</dbReference>
<gene>
    <name evidence="2" type="ORF">AaeL_AAEL011139</name>
</gene>
<feature type="non-terminal residue" evidence="2">
    <location>
        <position position="1"/>
    </location>
</feature>
<feature type="transmembrane region" description="Helical" evidence="1">
    <location>
        <begin position="280"/>
        <end position="300"/>
    </location>
</feature>
<dbReference type="OMA" id="MVIVELF"/>
<evidence type="ECO:0000313" key="3">
    <source>
        <dbReference type="Proteomes" id="UP000682892"/>
    </source>
</evidence>
<organism evidence="2 3">
    <name type="scientific">Aedes aegypti</name>
    <name type="common">Yellowfever mosquito</name>
    <name type="synonym">Culex aegypti</name>
    <dbReference type="NCBI Taxonomy" id="7159"/>
    <lineage>
        <taxon>Eukaryota</taxon>
        <taxon>Metazoa</taxon>
        <taxon>Ecdysozoa</taxon>
        <taxon>Arthropoda</taxon>
        <taxon>Hexapoda</taxon>
        <taxon>Insecta</taxon>
        <taxon>Pterygota</taxon>
        <taxon>Neoptera</taxon>
        <taxon>Endopterygota</taxon>
        <taxon>Diptera</taxon>
        <taxon>Nematocera</taxon>
        <taxon>Culicoidea</taxon>
        <taxon>Culicidae</taxon>
        <taxon>Culicinae</taxon>
        <taxon>Aedini</taxon>
        <taxon>Aedes</taxon>
        <taxon>Stegomyia</taxon>
    </lineage>
</organism>
<dbReference type="InterPro" id="IPR052728">
    <property type="entry name" value="O2_lipid_transport_reg"/>
</dbReference>